<dbReference type="OrthoDB" id="422540at2759"/>
<reference evidence="8 9" key="1">
    <citation type="submission" date="2019-09" db="EMBL/GenBank/DDBJ databases">
        <title>Bird 10,000 Genomes (B10K) Project - Family phase.</title>
        <authorList>
            <person name="Zhang G."/>
        </authorList>
    </citation>
    <scope>NUCLEOTIDE SEQUENCE [LARGE SCALE GENOMIC DNA]</scope>
    <source>
        <strain evidence="8">B10K-DU-002-51</strain>
        <tissue evidence="8">Muscle</tissue>
    </source>
</reference>
<dbReference type="GO" id="GO:0004519">
    <property type="term" value="F:endonuclease activity"/>
    <property type="evidence" value="ECO:0007669"/>
    <property type="project" value="UniProtKB-KW"/>
</dbReference>
<evidence type="ECO:0000313" key="9">
    <source>
        <dbReference type="Proteomes" id="UP000541249"/>
    </source>
</evidence>
<keyword evidence="6" id="KW-0695">RNA-directed DNA polymerase</keyword>
<evidence type="ECO:0000256" key="4">
    <source>
        <dbReference type="ARBA" id="ARBA00022759"/>
    </source>
</evidence>
<evidence type="ECO:0000256" key="5">
    <source>
        <dbReference type="ARBA" id="ARBA00022801"/>
    </source>
</evidence>
<dbReference type="Pfam" id="PF06817">
    <property type="entry name" value="RVT_thumb"/>
    <property type="match status" value="1"/>
</dbReference>
<evidence type="ECO:0000256" key="3">
    <source>
        <dbReference type="ARBA" id="ARBA00022722"/>
    </source>
</evidence>
<dbReference type="EMBL" id="VZZY01022947">
    <property type="protein sequence ID" value="NXW65136.1"/>
    <property type="molecule type" value="Genomic_DNA"/>
</dbReference>
<evidence type="ECO:0000256" key="1">
    <source>
        <dbReference type="ARBA" id="ARBA00022679"/>
    </source>
</evidence>
<dbReference type="GO" id="GO:0003964">
    <property type="term" value="F:RNA-directed DNA polymerase activity"/>
    <property type="evidence" value="ECO:0007669"/>
    <property type="project" value="UniProtKB-KW"/>
</dbReference>
<evidence type="ECO:0000256" key="2">
    <source>
        <dbReference type="ARBA" id="ARBA00022695"/>
    </source>
</evidence>
<name>A0A7L4DRP9_9AVES</name>
<feature type="non-terminal residue" evidence="8">
    <location>
        <position position="56"/>
    </location>
</feature>
<dbReference type="InterPro" id="IPR010661">
    <property type="entry name" value="RVT_thumb"/>
</dbReference>
<dbReference type="Gene3D" id="3.30.70.270">
    <property type="match status" value="1"/>
</dbReference>
<protein>
    <submittedName>
        <fullName evidence="8">POK18 protein</fullName>
    </submittedName>
</protein>
<evidence type="ECO:0000259" key="7">
    <source>
        <dbReference type="Pfam" id="PF06817"/>
    </source>
</evidence>
<feature type="non-terminal residue" evidence="8">
    <location>
        <position position="1"/>
    </location>
</feature>
<dbReference type="Proteomes" id="UP000541249">
    <property type="component" value="Unassembled WGS sequence"/>
</dbReference>
<keyword evidence="5" id="KW-0378">Hydrolase</keyword>
<comment type="caution">
    <text evidence="8">The sequence shown here is derived from an EMBL/GenBank/DDBJ whole genome shotgun (WGS) entry which is preliminary data.</text>
</comment>
<dbReference type="GO" id="GO:0035613">
    <property type="term" value="F:RNA stem-loop binding"/>
    <property type="evidence" value="ECO:0007669"/>
    <property type="project" value="TreeGrafter"/>
</dbReference>
<dbReference type="InterPro" id="IPR043128">
    <property type="entry name" value="Rev_trsase/Diguanyl_cyclase"/>
</dbReference>
<dbReference type="AlphaFoldDB" id="A0A7L4DRP9"/>
<dbReference type="PANTHER" id="PTHR41694:SF3">
    <property type="entry name" value="RNA-DIRECTED DNA POLYMERASE-RELATED"/>
    <property type="match status" value="1"/>
</dbReference>
<organism evidence="8 9">
    <name type="scientific">Eurystomus gularis</name>
    <dbReference type="NCBI Taxonomy" id="325343"/>
    <lineage>
        <taxon>Eukaryota</taxon>
        <taxon>Metazoa</taxon>
        <taxon>Chordata</taxon>
        <taxon>Craniata</taxon>
        <taxon>Vertebrata</taxon>
        <taxon>Euteleostomi</taxon>
        <taxon>Archelosauria</taxon>
        <taxon>Archosauria</taxon>
        <taxon>Dinosauria</taxon>
        <taxon>Saurischia</taxon>
        <taxon>Theropoda</taxon>
        <taxon>Coelurosauria</taxon>
        <taxon>Aves</taxon>
        <taxon>Neognathae</taxon>
        <taxon>Neoaves</taxon>
        <taxon>Telluraves</taxon>
        <taxon>Coraciimorphae</taxon>
        <taxon>Coraciiformes</taxon>
        <taxon>Coraciidae</taxon>
        <taxon>Eurystomus</taxon>
    </lineage>
</organism>
<dbReference type="GO" id="GO:0016787">
    <property type="term" value="F:hydrolase activity"/>
    <property type="evidence" value="ECO:0007669"/>
    <property type="project" value="UniProtKB-KW"/>
</dbReference>
<keyword evidence="1" id="KW-0808">Transferase</keyword>
<dbReference type="PANTHER" id="PTHR41694">
    <property type="entry name" value="ENDOGENOUS RETROVIRUS GROUP K MEMBER POL PROTEIN"/>
    <property type="match status" value="1"/>
</dbReference>
<accession>A0A7L4DRP9</accession>
<keyword evidence="9" id="KW-1185">Reference proteome</keyword>
<gene>
    <name evidence="8" type="primary">Ervk18_3</name>
    <name evidence="8" type="ORF">EURGUL_R14947</name>
</gene>
<sequence>TVTLQPTKFNVNTNTLNDAQKLLGNVNWVRPYLGLSTEQLSPSFALLKGDPELTCP</sequence>
<keyword evidence="3" id="KW-0540">Nuclease</keyword>
<proteinExistence type="predicted"/>
<keyword evidence="4" id="KW-0255">Endonuclease</keyword>
<keyword evidence="2" id="KW-0548">Nucleotidyltransferase</keyword>
<feature type="domain" description="Reverse transcriptase thumb" evidence="7">
    <location>
        <begin position="12"/>
        <end position="54"/>
    </location>
</feature>
<evidence type="ECO:0000313" key="8">
    <source>
        <dbReference type="EMBL" id="NXW65136.1"/>
    </source>
</evidence>
<evidence type="ECO:0000256" key="6">
    <source>
        <dbReference type="ARBA" id="ARBA00022918"/>
    </source>
</evidence>